<evidence type="ECO:0000259" key="1">
    <source>
        <dbReference type="Pfam" id="PF00581"/>
    </source>
</evidence>
<sequence>MLRSVYGSLFGSQELIQIPVVRPMVEPSQTTTAGNKKVGFDDVIYMIKNPKPIFMLINTMPLSEQDNLIKNTISYQMEEKIINDILQDYTKNPEHYLIIVYGKNGADDSVDKKYKQLTGFGFPNTFVYYGGMFEWILLQDVYGKEYFPTTNTEIKDPLKYMVKRKIIV</sequence>
<dbReference type="EMBL" id="MN740153">
    <property type="protein sequence ID" value="QHT90278.1"/>
    <property type="molecule type" value="Genomic_DNA"/>
</dbReference>
<organism evidence="2">
    <name type="scientific">viral metagenome</name>
    <dbReference type="NCBI Taxonomy" id="1070528"/>
    <lineage>
        <taxon>unclassified sequences</taxon>
        <taxon>metagenomes</taxon>
        <taxon>organismal metagenomes</taxon>
    </lineage>
</organism>
<feature type="domain" description="Rhodanese" evidence="1">
    <location>
        <begin position="66"/>
        <end position="136"/>
    </location>
</feature>
<reference evidence="2" key="1">
    <citation type="journal article" date="2020" name="Nature">
        <title>Giant virus diversity and host interactions through global metagenomics.</title>
        <authorList>
            <person name="Schulz F."/>
            <person name="Roux S."/>
            <person name="Paez-Espino D."/>
            <person name="Jungbluth S."/>
            <person name="Walsh D.A."/>
            <person name="Denef V.J."/>
            <person name="McMahon K.D."/>
            <person name="Konstantinidis K.T."/>
            <person name="Eloe-Fadrosh E.A."/>
            <person name="Kyrpides N.C."/>
            <person name="Woyke T."/>
        </authorList>
    </citation>
    <scope>NUCLEOTIDE SEQUENCE</scope>
    <source>
        <strain evidence="2">GVMAG-M-3300023184-68</strain>
    </source>
</reference>
<accession>A0A6C0IB73</accession>
<name>A0A6C0IB73_9ZZZZ</name>
<protein>
    <recommendedName>
        <fullName evidence="1">Rhodanese domain-containing protein</fullName>
    </recommendedName>
</protein>
<dbReference type="Pfam" id="PF00581">
    <property type="entry name" value="Rhodanese"/>
    <property type="match status" value="1"/>
</dbReference>
<evidence type="ECO:0000313" key="2">
    <source>
        <dbReference type="EMBL" id="QHT90278.1"/>
    </source>
</evidence>
<proteinExistence type="predicted"/>
<dbReference type="AlphaFoldDB" id="A0A6C0IB73"/>
<dbReference type="InterPro" id="IPR001763">
    <property type="entry name" value="Rhodanese-like_dom"/>
</dbReference>